<accession>A0ACB7SMC4</accession>
<organism evidence="1 2">
    <name type="scientific">Hyalomma asiaticum</name>
    <name type="common">Tick</name>
    <dbReference type="NCBI Taxonomy" id="266040"/>
    <lineage>
        <taxon>Eukaryota</taxon>
        <taxon>Metazoa</taxon>
        <taxon>Ecdysozoa</taxon>
        <taxon>Arthropoda</taxon>
        <taxon>Chelicerata</taxon>
        <taxon>Arachnida</taxon>
        <taxon>Acari</taxon>
        <taxon>Parasitiformes</taxon>
        <taxon>Ixodida</taxon>
        <taxon>Ixodoidea</taxon>
        <taxon>Ixodidae</taxon>
        <taxon>Hyalomminae</taxon>
        <taxon>Hyalomma</taxon>
    </lineage>
</organism>
<keyword evidence="2" id="KW-1185">Reference proteome</keyword>
<sequence length="254" mass="27455">MLILTWPMLARGASMPSEWRKPAGCFAAFWGWPGACDALYTRQPRAGRFIWVRGLAAVYPSPTAGALTRMTTIAVPFRPLASPLLPRDSSRAGSITVLYSRAALDALHRTGDYRVTARVTPAAIRVSGTEALSGEAQQNHSGPSKGRRPRKQPGEIESRNSPNGEQEKRRNRTRGRQPKQGTRVPECNTAGPRRCPCGEGPRHANQSAAQSFCAAKRALGRTLTSTGRCTLSSTLVQETPAGNSRAMHGFGDAY</sequence>
<dbReference type="EMBL" id="CM023483">
    <property type="protein sequence ID" value="KAH6936347.1"/>
    <property type="molecule type" value="Genomic_DNA"/>
</dbReference>
<proteinExistence type="predicted"/>
<evidence type="ECO:0000313" key="2">
    <source>
        <dbReference type="Proteomes" id="UP000821845"/>
    </source>
</evidence>
<name>A0ACB7SMC4_HYAAI</name>
<reference evidence="1" key="1">
    <citation type="submission" date="2020-05" db="EMBL/GenBank/DDBJ databases">
        <title>Large-scale comparative analyses of tick genomes elucidate their genetic diversity and vector capacities.</title>
        <authorList>
            <person name="Jia N."/>
            <person name="Wang J."/>
            <person name="Shi W."/>
            <person name="Du L."/>
            <person name="Sun Y."/>
            <person name="Zhan W."/>
            <person name="Jiang J."/>
            <person name="Wang Q."/>
            <person name="Zhang B."/>
            <person name="Ji P."/>
            <person name="Sakyi L.B."/>
            <person name="Cui X."/>
            <person name="Yuan T."/>
            <person name="Jiang B."/>
            <person name="Yang W."/>
            <person name="Lam T.T.-Y."/>
            <person name="Chang Q."/>
            <person name="Ding S."/>
            <person name="Wang X."/>
            <person name="Zhu J."/>
            <person name="Ruan X."/>
            <person name="Zhao L."/>
            <person name="Wei J."/>
            <person name="Que T."/>
            <person name="Du C."/>
            <person name="Cheng J."/>
            <person name="Dai P."/>
            <person name="Han X."/>
            <person name="Huang E."/>
            <person name="Gao Y."/>
            <person name="Liu J."/>
            <person name="Shao H."/>
            <person name="Ye R."/>
            <person name="Li L."/>
            <person name="Wei W."/>
            <person name="Wang X."/>
            <person name="Wang C."/>
            <person name="Yang T."/>
            <person name="Huo Q."/>
            <person name="Li W."/>
            <person name="Guo W."/>
            <person name="Chen H."/>
            <person name="Zhou L."/>
            <person name="Ni X."/>
            <person name="Tian J."/>
            <person name="Zhou Y."/>
            <person name="Sheng Y."/>
            <person name="Liu T."/>
            <person name="Pan Y."/>
            <person name="Xia L."/>
            <person name="Li J."/>
            <person name="Zhao F."/>
            <person name="Cao W."/>
        </authorList>
    </citation>
    <scope>NUCLEOTIDE SEQUENCE</scope>
    <source>
        <strain evidence="1">Hyas-2018</strain>
    </source>
</reference>
<dbReference type="Proteomes" id="UP000821845">
    <property type="component" value="Chromosome 3"/>
</dbReference>
<evidence type="ECO:0000313" key="1">
    <source>
        <dbReference type="EMBL" id="KAH6936347.1"/>
    </source>
</evidence>
<protein>
    <submittedName>
        <fullName evidence="1">Uncharacterized protein</fullName>
    </submittedName>
</protein>
<comment type="caution">
    <text evidence="1">The sequence shown here is derived from an EMBL/GenBank/DDBJ whole genome shotgun (WGS) entry which is preliminary data.</text>
</comment>
<gene>
    <name evidence="1" type="ORF">HPB50_016209</name>
</gene>